<name>A0ABR8JTW9_9BACT</name>
<gene>
    <name evidence="1" type="ORF">IC234_08705</name>
</gene>
<protein>
    <recommendedName>
        <fullName evidence="3">DNA-directed DNA polymerase family A palm domain-containing protein</fullName>
    </recommendedName>
</protein>
<keyword evidence="2" id="KW-1185">Reference proteome</keyword>
<dbReference type="RefSeq" id="WP_190923507.1">
    <property type="nucleotide sequence ID" value="NZ_JACXAC010000003.1"/>
</dbReference>
<evidence type="ECO:0000313" key="1">
    <source>
        <dbReference type="EMBL" id="MBD2722206.1"/>
    </source>
</evidence>
<proteinExistence type="predicted"/>
<reference evidence="1 2" key="1">
    <citation type="submission" date="2020-09" db="EMBL/GenBank/DDBJ databases">
        <authorList>
            <person name="Kim M.K."/>
        </authorList>
    </citation>
    <scope>NUCLEOTIDE SEQUENCE [LARGE SCALE GENOMIC DNA]</scope>
    <source>
        <strain evidence="1 2">BT189</strain>
    </source>
</reference>
<sequence length="548" mass="61233">MTRRTFPAAATRLLPATLDLDAHLAAQPPSFAPFSRDALAQLLHLVATLPLTNRKLANRLRHTDGYLPLSAVFLKRWLPNYAAYLRYACATGLLETDNWFVVGGKCRSYRLGARFRNAGGASRAVVLRDPAFLRRWYGRYQQGWGERQVPWATYVALLDWLCPNSSPLRIRQAEALAFSEADRARQLASLDQQQALPIPAAEVGAPAERAASNGLPAPVQLTTQTELVLDEEAVDEAVWGELLAAGTPAHLTVPDRQEVKPHERYWQRFTTIQKLAERDFGPIFDRQGRLHTALTNASGNLRQFIYAEGFAPLWALDLRNSQIYLATLLLRPDFYAAPFTRGRRGSRVPLTLQVEGQRQHAELQRCDPGFFSTVRRLLPPGGSHGAEALPPDVEQFRAWASTGDFYAQAQTALNQALGQELITAEGRKQQLLKILFSRNSTRTRGKAAFAQLFPTVAAVFTAYKAADHRVLPCLLQAVEAHLFLKVLAPRLRQRFPEMCLFTVHDSVVVPADHLDRVEALLVQVLTAQVGLTPQFRRTAWGSDPDWAR</sequence>
<dbReference type="Proteomes" id="UP000606003">
    <property type="component" value="Unassembled WGS sequence"/>
</dbReference>
<comment type="caution">
    <text evidence="1">The sequence shown here is derived from an EMBL/GenBank/DDBJ whole genome shotgun (WGS) entry which is preliminary data.</text>
</comment>
<accession>A0ABR8JTW9</accession>
<dbReference type="EMBL" id="JACXAC010000003">
    <property type="protein sequence ID" value="MBD2722206.1"/>
    <property type="molecule type" value="Genomic_DNA"/>
</dbReference>
<evidence type="ECO:0008006" key="3">
    <source>
        <dbReference type="Google" id="ProtNLM"/>
    </source>
</evidence>
<organism evidence="1 2">
    <name type="scientific">Hymenobacter armeniacus</name>
    <dbReference type="NCBI Taxonomy" id="2771358"/>
    <lineage>
        <taxon>Bacteria</taxon>
        <taxon>Pseudomonadati</taxon>
        <taxon>Bacteroidota</taxon>
        <taxon>Cytophagia</taxon>
        <taxon>Cytophagales</taxon>
        <taxon>Hymenobacteraceae</taxon>
        <taxon>Hymenobacter</taxon>
    </lineage>
</organism>
<evidence type="ECO:0000313" key="2">
    <source>
        <dbReference type="Proteomes" id="UP000606003"/>
    </source>
</evidence>